<organism evidence="1 2">
    <name type="scientific">Bauhinia variegata</name>
    <name type="common">Purple orchid tree</name>
    <name type="synonym">Phanera variegata</name>
    <dbReference type="NCBI Taxonomy" id="167791"/>
    <lineage>
        <taxon>Eukaryota</taxon>
        <taxon>Viridiplantae</taxon>
        <taxon>Streptophyta</taxon>
        <taxon>Embryophyta</taxon>
        <taxon>Tracheophyta</taxon>
        <taxon>Spermatophyta</taxon>
        <taxon>Magnoliopsida</taxon>
        <taxon>eudicotyledons</taxon>
        <taxon>Gunneridae</taxon>
        <taxon>Pentapetalae</taxon>
        <taxon>rosids</taxon>
        <taxon>fabids</taxon>
        <taxon>Fabales</taxon>
        <taxon>Fabaceae</taxon>
        <taxon>Cercidoideae</taxon>
        <taxon>Cercideae</taxon>
        <taxon>Bauhiniinae</taxon>
        <taxon>Bauhinia</taxon>
    </lineage>
</organism>
<dbReference type="EMBL" id="CM039438">
    <property type="protein sequence ID" value="KAI4301270.1"/>
    <property type="molecule type" value="Genomic_DNA"/>
</dbReference>
<proteinExistence type="predicted"/>
<comment type="caution">
    <text evidence="1">The sequence shown here is derived from an EMBL/GenBank/DDBJ whole genome shotgun (WGS) entry which is preliminary data.</text>
</comment>
<name>A0ACB9KV52_BAUVA</name>
<dbReference type="Proteomes" id="UP000828941">
    <property type="component" value="Chromosome 13"/>
</dbReference>
<evidence type="ECO:0000313" key="2">
    <source>
        <dbReference type="Proteomes" id="UP000828941"/>
    </source>
</evidence>
<gene>
    <name evidence="1" type="ORF">L6164_034564</name>
</gene>
<protein>
    <submittedName>
        <fullName evidence="1">Uncharacterized protein</fullName>
    </submittedName>
</protein>
<accession>A0ACB9KV52</accession>
<reference evidence="1 2" key="1">
    <citation type="journal article" date="2022" name="DNA Res.">
        <title>Chromosomal-level genome assembly of the orchid tree Bauhinia variegata (Leguminosae; Cercidoideae) supports the allotetraploid origin hypothesis of Bauhinia.</title>
        <authorList>
            <person name="Zhong Y."/>
            <person name="Chen Y."/>
            <person name="Zheng D."/>
            <person name="Pang J."/>
            <person name="Liu Y."/>
            <person name="Luo S."/>
            <person name="Meng S."/>
            <person name="Qian L."/>
            <person name="Wei D."/>
            <person name="Dai S."/>
            <person name="Zhou R."/>
        </authorList>
    </citation>
    <scope>NUCLEOTIDE SEQUENCE [LARGE SCALE GENOMIC DNA]</scope>
    <source>
        <strain evidence="1">BV-YZ2020</strain>
    </source>
</reference>
<keyword evidence="2" id="KW-1185">Reference proteome</keyword>
<evidence type="ECO:0000313" key="1">
    <source>
        <dbReference type="EMBL" id="KAI4301270.1"/>
    </source>
</evidence>
<sequence length="431" mass="47734">MESTTSDHVISIANTNTDLREEKTWFRFSLPHILRSKKIHCSLVPLASYLRDKKQSDQDIKKIVHSIKVGVSLVLVSLLYLLDPLYEQVGENAMWAIMTVVVVFEFTAGATLGKGLNRGIGTISGVGLGCLAALFAQYVGGVGHPIIIAIFVFIFGAAATYLRLVPNIKKRYDYGVLIFVLTFNLVVVSGLRAEQVLQLARQRLLTILLGFIVCISVSVFVFPLWASDELHRSIVSRFQHLSSAIQGCLEDSAQLVDEKEREPKARLGACKSMLDTRLKDETLVNFAKWEPWHGRFGFSHPWEEYLKIGDVLRELAAIVVSLGSCLQSSTQPLTQSVKEPCEAIWSSLRELGDSIKEMRKCGAEAKIMPKLKAVRVELNLVMGQLEMAAVENSDAAAIASLVFLLTEVVNKVEELAKEVDQLGDLAAFRTN</sequence>